<sequence length="145" mass="16771">MVGQPQEKKGPRDSKEGLKPDFRSFQRRPRGLLSTDGKVFLNLWFIPHPSEVLVMFKTLPEKAAFRALRLTLQLLAPLHDIVAYLCSFARLGNWSELQELQKMIDSLQSPQDPNQVAQALLLRREVMFLQFDAAVRHLARYGRER</sequence>
<evidence type="ECO:0000313" key="1">
    <source>
        <dbReference type="Proteomes" id="UP000694863"/>
    </source>
</evidence>
<protein>
    <submittedName>
        <fullName evidence="2">Coiled-coil domain-containing protein 162-like</fullName>
    </submittedName>
</protein>
<dbReference type="RefSeq" id="XP_045150540.1">
    <property type="nucleotide sequence ID" value="XM_045294605.1"/>
</dbReference>
<dbReference type="Proteomes" id="UP000694863">
    <property type="component" value="Unplaced"/>
</dbReference>
<proteinExistence type="predicted"/>
<name>A0AC55DFN7_ECHTE</name>
<accession>A0AC55DFN7</accession>
<gene>
    <name evidence="2" type="primary">LOC101656467</name>
</gene>
<reference evidence="2" key="1">
    <citation type="submission" date="2025-08" db="UniProtKB">
        <authorList>
            <consortium name="RefSeq"/>
        </authorList>
    </citation>
    <scope>IDENTIFICATION</scope>
</reference>
<evidence type="ECO:0000313" key="2">
    <source>
        <dbReference type="RefSeq" id="XP_045150540.1"/>
    </source>
</evidence>
<organism evidence="1 2">
    <name type="scientific">Echinops telfairi</name>
    <name type="common">Lesser hedgehog tenrec</name>
    <dbReference type="NCBI Taxonomy" id="9371"/>
    <lineage>
        <taxon>Eukaryota</taxon>
        <taxon>Metazoa</taxon>
        <taxon>Chordata</taxon>
        <taxon>Craniata</taxon>
        <taxon>Vertebrata</taxon>
        <taxon>Euteleostomi</taxon>
        <taxon>Mammalia</taxon>
        <taxon>Eutheria</taxon>
        <taxon>Afrotheria</taxon>
        <taxon>Tenrecidae</taxon>
        <taxon>Tenrecinae</taxon>
        <taxon>Echinops</taxon>
    </lineage>
</organism>
<keyword evidence="1" id="KW-1185">Reference proteome</keyword>